<dbReference type="OrthoDB" id="406096at2759"/>
<feature type="domain" description="VWFD" evidence="14">
    <location>
        <begin position="73"/>
        <end position="241"/>
    </location>
</feature>
<feature type="disulfide bond" evidence="11">
    <location>
        <begin position="849"/>
        <end position="876"/>
    </location>
</feature>
<feature type="domain" description="Sushi" evidence="13">
    <location>
        <begin position="1003"/>
        <end position="1061"/>
    </location>
</feature>
<dbReference type="InterPro" id="IPR014853">
    <property type="entry name" value="VWF/SSPO/ZAN-like_Cys-rich_dom"/>
</dbReference>
<evidence type="ECO:0000256" key="6">
    <source>
        <dbReference type="ARBA" id="ARBA00022737"/>
    </source>
</evidence>
<feature type="domain" description="Sushi" evidence="13">
    <location>
        <begin position="15"/>
        <end position="67"/>
    </location>
</feature>
<keyword evidence="3" id="KW-0245">EGF-like domain</keyword>
<dbReference type="RefSeq" id="XP_019619436.1">
    <property type="nucleotide sequence ID" value="XM_019763877.1"/>
</dbReference>
<evidence type="ECO:0000256" key="8">
    <source>
        <dbReference type="ARBA" id="ARBA00022889"/>
    </source>
</evidence>
<dbReference type="Pfam" id="PF00059">
    <property type="entry name" value="Lectin_C"/>
    <property type="match status" value="2"/>
</dbReference>
<keyword evidence="9 11" id="KW-1015">Disulfide bond</keyword>
<evidence type="ECO:0000256" key="10">
    <source>
        <dbReference type="ARBA" id="ARBA00023180"/>
    </source>
</evidence>
<dbReference type="FunFam" id="2.10.70.10:FF:000064">
    <property type="entry name" value="Fibulin 7"/>
    <property type="match status" value="3"/>
</dbReference>
<dbReference type="InterPro" id="IPR016187">
    <property type="entry name" value="CTDL_fold"/>
</dbReference>
<evidence type="ECO:0000313" key="15">
    <source>
        <dbReference type="Proteomes" id="UP000515135"/>
    </source>
</evidence>
<feature type="domain" description="Sushi" evidence="13">
    <location>
        <begin position="426"/>
        <end position="483"/>
    </location>
</feature>
<dbReference type="InterPro" id="IPR036084">
    <property type="entry name" value="Ser_inhib-like_sf"/>
</dbReference>
<dbReference type="Gene3D" id="3.10.100.10">
    <property type="entry name" value="Mannose-Binding Protein A, subunit A"/>
    <property type="match status" value="2"/>
</dbReference>
<dbReference type="InterPro" id="IPR016186">
    <property type="entry name" value="C-type_lectin-like/link_sf"/>
</dbReference>
<dbReference type="PROSITE" id="PS50041">
    <property type="entry name" value="C_TYPE_LECTIN_2"/>
    <property type="match status" value="2"/>
</dbReference>
<feature type="domain" description="Sushi" evidence="13">
    <location>
        <begin position="661"/>
        <end position="719"/>
    </location>
</feature>
<dbReference type="CDD" id="cd00037">
    <property type="entry name" value="CLECT"/>
    <property type="match status" value="1"/>
</dbReference>
<keyword evidence="8" id="KW-0130">Cell adhesion</keyword>
<keyword evidence="5" id="KW-0732">Signal</keyword>
<name>A0A6P4YQE5_BRABE</name>
<reference evidence="16" key="1">
    <citation type="submission" date="2025-08" db="UniProtKB">
        <authorList>
            <consortium name="RefSeq"/>
        </authorList>
    </citation>
    <scope>IDENTIFICATION</scope>
    <source>
        <tissue evidence="16">Gonad</tissue>
    </source>
</reference>
<keyword evidence="7" id="KW-0106">Calcium</keyword>
<dbReference type="GeneID" id="109466210"/>
<dbReference type="Gene3D" id="2.10.70.10">
    <property type="entry name" value="Complement Module, domain 1"/>
    <property type="match status" value="11"/>
</dbReference>
<dbReference type="SUPFAM" id="SSF57535">
    <property type="entry name" value="Complement control module/SCR domain"/>
    <property type="match status" value="11"/>
</dbReference>
<dbReference type="InterPro" id="IPR002919">
    <property type="entry name" value="TIL_dom"/>
</dbReference>
<evidence type="ECO:0000256" key="5">
    <source>
        <dbReference type="ARBA" id="ARBA00022729"/>
    </source>
</evidence>
<keyword evidence="2" id="KW-0964">Secreted</keyword>
<feature type="disulfide bond" evidence="11">
    <location>
        <begin position="973"/>
        <end position="1000"/>
    </location>
</feature>
<feature type="domain" description="Sushi" evidence="13">
    <location>
        <begin position="944"/>
        <end position="1002"/>
    </location>
</feature>
<evidence type="ECO:0000259" key="12">
    <source>
        <dbReference type="PROSITE" id="PS50041"/>
    </source>
</evidence>
<dbReference type="Pfam" id="PF00094">
    <property type="entry name" value="VWD"/>
    <property type="match status" value="1"/>
</dbReference>
<dbReference type="PROSITE" id="PS50923">
    <property type="entry name" value="SUSHI"/>
    <property type="match status" value="11"/>
</dbReference>
<dbReference type="FunFam" id="2.10.25.10:FF:000055">
    <property type="entry name" value="alpha-tectorin isoform X1"/>
    <property type="match status" value="1"/>
</dbReference>
<dbReference type="GO" id="GO:0005576">
    <property type="term" value="C:extracellular region"/>
    <property type="evidence" value="ECO:0007669"/>
    <property type="project" value="UniProtKB-SubCell"/>
</dbReference>
<dbReference type="CDD" id="cd19941">
    <property type="entry name" value="TIL"/>
    <property type="match status" value="1"/>
</dbReference>
<feature type="domain" description="Sushi" evidence="13">
    <location>
        <begin position="543"/>
        <end position="601"/>
    </location>
</feature>
<feature type="domain" description="C-type lectin" evidence="12">
    <location>
        <begin position="1070"/>
        <end position="1186"/>
    </location>
</feature>
<proteinExistence type="predicted"/>
<evidence type="ECO:0000256" key="11">
    <source>
        <dbReference type="PROSITE-ProRule" id="PRU00302"/>
    </source>
</evidence>
<dbReference type="InterPro" id="IPR050350">
    <property type="entry name" value="Compl-Cell_Adhes-Reg"/>
</dbReference>
<dbReference type="PANTHER" id="PTHR19325:SF567">
    <property type="entry name" value="SUSHI, VON WILLEBRAND FACTOR TYPE A, EGF AND PENTRAXIN DOMAIN-CONTAINING PROTEIN 1-LIKE"/>
    <property type="match status" value="1"/>
</dbReference>
<feature type="domain" description="Sushi" evidence="13">
    <location>
        <begin position="761"/>
        <end position="819"/>
    </location>
</feature>
<evidence type="ECO:0000259" key="14">
    <source>
        <dbReference type="PROSITE" id="PS51233"/>
    </source>
</evidence>
<dbReference type="Pfam" id="PF08742">
    <property type="entry name" value="C8"/>
    <property type="match status" value="1"/>
</dbReference>
<dbReference type="InterPro" id="IPR018378">
    <property type="entry name" value="C-type_lectin_CS"/>
</dbReference>
<feature type="disulfide bond" evidence="11">
    <location>
        <begin position="1032"/>
        <end position="1059"/>
    </location>
</feature>
<dbReference type="FunFam" id="2.10.70.10:FF:000014">
    <property type="entry name" value="Membrane cofactor protein"/>
    <property type="match status" value="1"/>
</dbReference>
<dbReference type="CDD" id="cd00033">
    <property type="entry name" value="CCP"/>
    <property type="match status" value="11"/>
</dbReference>
<feature type="disulfide bond" evidence="11">
    <location>
        <begin position="790"/>
        <end position="817"/>
    </location>
</feature>
<feature type="disulfide bond" evidence="11">
    <location>
        <begin position="690"/>
        <end position="717"/>
    </location>
</feature>
<protein>
    <submittedName>
        <fullName evidence="16">Sushi, von Willebrand factor type A, EGF and pentraxin domain-containing protein 1-like</fullName>
    </submittedName>
</protein>
<dbReference type="Proteomes" id="UP000515135">
    <property type="component" value="Unplaced"/>
</dbReference>
<evidence type="ECO:0000256" key="2">
    <source>
        <dbReference type="ARBA" id="ARBA00022525"/>
    </source>
</evidence>
<sequence>MTSPVPNPQPGGPDVYCAAQTIPNGEVSGYGDVVFFRCHPGYKLVGESTLTCQDNGTWSGSLPTCAACAVNGGTCSAWGDPHYTTFDGRKYDFQGPCRYTFAKDCGHGDFTVETKNEPLTGNPSVSVTREVYVMAFGIEIEILQGRVVKMNGETTSLPYHKPGGKIDIYLTGTDVRVRLVDSCVEVSFDGSHIVRVDVPRSYMNNTCGLCGNFNDDPSDDLNGESGTVFGNTHQTNTMNCSGGPTGPPPPCPPELESQVMADDKCGVIKDVNGPFAACQGVVDPVGYFEDCVFDMCAWDGTDGLCQNLKAYADACVAAGVQSESISWRTAERCPLACPANSAYSSCTSACPATCVNPSAPDNCNLPCVEGCGCNVGYVQIGLDCVRQADCGCTDQDGYYHTLGAVWEGDGEECECQAGNTIFCKAVQCQTLTAPTNGALSTTATSYQTVVTFSCNSGYQLNGATDATCQADGTWSNSDPTCEPVQCPARTAPTYGAVSPTGAVSYPNGVTFTCNSGYELDGAAAATCQADGTWSIPVPTCTPVPCPTLTAPTNGALSPLGPYAYPDGVTFTCNSGYQLNGFAAAACLADGTWSNPVPTCTPVPCPTLTAPTNGALSPLGPYAYPDGVTFTCNSGYQLNGATDATCQADGTWSNSVPTCEPVQCPARTAPTYGAVSPTGAVSYPNGVTFTCNSGYVLNGAAAATCQADGTWSIPVPTCELLPERSLTRMGSPSPVTRDTNWTELLLRRAKLTEHGVSLCQHAHCPTLTAPTNGALSPLGPYAYPDGVTFTCNSGYQLNGFAATACLADGTWSNPVPTCTPVQCPARTAPTNGAVSPTGAVSYPNGVTFACNSGYVLNGAAAATCQADGTWSIPVPTCTRNCVISSVQCPTLTAPTNGALSPLGPYAYPDGVTFTCNSGYQLNGATDATCEADGTWSNSVPTCEPVQCPARTAPTNGAVSPTGAVSYPNGVTFTCNSGYVLNGAAAATCQADGTWSIPVPTCTPVQCPTLTAPTNGALSPLGPYVYPDGVTFTCDTGYQLHGFAAAVCQADGTWSSPVPTCTRCPIADYVRFNGVCYKDYAELMTYDEARQTCAADGGLLAMPRDNATNTFIHDLGGAGIRWIGLTDTASEGQFVYEDGQSLESSGYSNWYPREPNDAHDGEDCVLIFDSAHGWIDAGCSLARGFICQLGCSDLYPGLRPARTFGRYQNQCFWSSTRGNQRLNYRAALQVCKSHGGTLAMIKNAGVQTFLTEHLNRVSGRRAQRNYWIGLDDLDMERSFVWNDGTPLGSYRKFRSRAPHKSRDCMVLWRTNKLTRWILQNCRDRLPYICQMDYNVGK</sequence>
<feature type="domain" description="Sushi" evidence="13">
    <location>
        <begin position="885"/>
        <end position="943"/>
    </location>
</feature>
<dbReference type="PROSITE" id="PS00615">
    <property type="entry name" value="C_TYPE_LECTIN_1"/>
    <property type="match status" value="1"/>
</dbReference>
<keyword evidence="6" id="KW-0677">Repeat</keyword>
<evidence type="ECO:0000256" key="9">
    <source>
        <dbReference type="ARBA" id="ARBA00023157"/>
    </source>
</evidence>
<evidence type="ECO:0000256" key="7">
    <source>
        <dbReference type="ARBA" id="ARBA00022837"/>
    </source>
</evidence>
<feature type="domain" description="Sushi" evidence="13">
    <location>
        <begin position="602"/>
        <end position="660"/>
    </location>
</feature>
<evidence type="ECO:0000256" key="1">
    <source>
        <dbReference type="ARBA" id="ARBA00004613"/>
    </source>
</evidence>
<keyword evidence="10" id="KW-0325">Glycoprotein</keyword>
<dbReference type="InterPro" id="IPR035976">
    <property type="entry name" value="Sushi/SCR/CCP_sf"/>
</dbReference>
<dbReference type="SMART" id="SM00216">
    <property type="entry name" value="VWD"/>
    <property type="match status" value="1"/>
</dbReference>
<comment type="subcellular location">
    <subcellularLocation>
        <location evidence="1">Secreted</location>
    </subcellularLocation>
</comment>
<dbReference type="Pfam" id="PF01826">
    <property type="entry name" value="TIL"/>
    <property type="match status" value="1"/>
</dbReference>
<feature type="disulfide bond" evidence="11">
    <location>
        <begin position="454"/>
        <end position="481"/>
    </location>
</feature>
<feature type="disulfide bond" evidence="11">
    <location>
        <begin position="572"/>
        <end position="599"/>
    </location>
</feature>
<feature type="domain" description="Sushi" evidence="13">
    <location>
        <begin position="820"/>
        <end position="878"/>
    </location>
</feature>
<dbReference type="InterPro" id="IPR000436">
    <property type="entry name" value="Sushi_SCR_CCP_dom"/>
</dbReference>
<feature type="domain" description="Sushi" evidence="13">
    <location>
        <begin position="484"/>
        <end position="542"/>
    </location>
</feature>
<dbReference type="Pfam" id="PF00084">
    <property type="entry name" value="Sushi"/>
    <property type="match status" value="11"/>
</dbReference>
<dbReference type="PROSITE" id="PS51233">
    <property type="entry name" value="VWFD"/>
    <property type="match status" value="1"/>
</dbReference>
<dbReference type="GO" id="GO:0007155">
    <property type="term" value="P:cell adhesion"/>
    <property type="evidence" value="ECO:0007669"/>
    <property type="project" value="UniProtKB-KW"/>
</dbReference>
<feature type="domain" description="C-type lectin" evidence="12">
    <location>
        <begin position="1205"/>
        <end position="1328"/>
    </location>
</feature>
<feature type="disulfide bond" evidence="11">
    <location>
        <begin position="513"/>
        <end position="540"/>
    </location>
</feature>
<dbReference type="KEGG" id="bbel:109466210"/>
<dbReference type="Gene3D" id="2.10.25.10">
    <property type="entry name" value="Laminin"/>
    <property type="match status" value="1"/>
</dbReference>
<accession>A0A6P4YQE5</accession>
<dbReference type="InterPro" id="IPR001846">
    <property type="entry name" value="VWF_type-D"/>
</dbReference>
<evidence type="ECO:0000256" key="3">
    <source>
        <dbReference type="ARBA" id="ARBA00022536"/>
    </source>
</evidence>
<gene>
    <name evidence="16" type="primary">LOC109466210</name>
</gene>
<evidence type="ECO:0000259" key="13">
    <source>
        <dbReference type="PROSITE" id="PS50923"/>
    </source>
</evidence>
<dbReference type="SMART" id="SM00034">
    <property type="entry name" value="CLECT"/>
    <property type="match status" value="2"/>
</dbReference>
<evidence type="ECO:0000313" key="16">
    <source>
        <dbReference type="RefSeq" id="XP_019619436.1"/>
    </source>
</evidence>
<dbReference type="InterPro" id="IPR001304">
    <property type="entry name" value="C-type_lectin-like"/>
</dbReference>
<dbReference type="SUPFAM" id="SSF56436">
    <property type="entry name" value="C-type lectin-like"/>
    <property type="match status" value="2"/>
</dbReference>
<organism evidence="15 16">
    <name type="scientific">Branchiostoma belcheri</name>
    <name type="common">Amphioxus</name>
    <dbReference type="NCBI Taxonomy" id="7741"/>
    <lineage>
        <taxon>Eukaryota</taxon>
        <taxon>Metazoa</taxon>
        <taxon>Chordata</taxon>
        <taxon>Cephalochordata</taxon>
        <taxon>Leptocardii</taxon>
        <taxon>Amphioxiformes</taxon>
        <taxon>Branchiostomatidae</taxon>
        <taxon>Branchiostoma</taxon>
    </lineage>
</organism>
<dbReference type="SUPFAM" id="SSF57567">
    <property type="entry name" value="Serine protease inhibitors"/>
    <property type="match status" value="1"/>
</dbReference>
<dbReference type="SMART" id="SM00032">
    <property type="entry name" value="CCP"/>
    <property type="match status" value="11"/>
</dbReference>
<keyword evidence="4 11" id="KW-0768">Sushi</keyword>
<feature type="disulfide bond" evidence="11">
    <location>
        <begin position="38"/>
        <end position="65"/>
    </location>
</feature>
<keyword evidence="15" id="KW-1185">Reference proteome</keyword>
<feature type="disulfide bond" evidence="11">
    <location>
        <begin position="631"/>
        <end position="658"/>
    </location>
</feature>
<comment type="caution">
    <text evidence="11">Lacks conserved residue(s) required for the propagation of feature annotation.</text>
</comment>
<dbReference type="PANTHER" id="PTHR19325">
    <property type="entry name" value="COMPLEMENT COMPONENT-RELATED SUSHI DOMAIN-CONTAINING"/>
    <property type="match status" value="1"/>
</dbReference>
<evidence type="ECO:0000256" key="4">
    <source>
        <dbReference type="ARBA" id="ARBA00022659"/>
    </source>
</evidence>
<dbReference type="SMART" id="SM00832">
    <property type="entry name" value="C8"/>
    <property type="match status" value="1"/>
</dbReference>
<feature type="disulfide bond" evidence="11">
    <location>
        <begin position="914"/>
        <end position="941"/>
    </location>
</feature>